<evidence type="ECO:0000256" key="1">
    <source>
        <dbReference type="SAM" id="MobiDB-lite"/>
    </source>
</evidence>
<name>A0A2T1GK88_9CYAN</name>
<organism evidence="2 3">
    <name type="scientific">Chamaesiphon polymorphus CCALA 037</name>
    <dbReference type="NCBI Taxonomy" id="2107692"/>
    <lineage>
        <taxon>Bacteria</taxon>
        <taxon>Bacillati</taxon>
        <taxon>Cyanobacteriota</taxon>
        <taxon>Cyanophyceae</taxon>
        <taxon>Gomontiellales</taxon>
        <taxon>Chamaesiphonaceae</taxon>
        <taxon>Chamaesiphon</taxon>
    </lineage>
</organism>
<dbReference type="Proteomes" id="UP000238937">
    <property type="component" value="Unassembled WGS sequence"/>
</dbReference>
<keyword evidence="3" id="KW-1185">Reference proteome</keyword>
<gene>
    <name evidence="2" type="ORF">C7B77_05445</name>
</gene>
<evidence type="ECO:0000313" key="3">
    <source>
        <dbReference type="Proteomes" id="UP000238937"/>
    </source>
</evidence>
<dbReference type="RefSeq" id="WP_106301142.1">
    <property type="nucleotide sequence ID" value="NZ_PVWO01000042.1"/>
</dbReference>
<accession>A0A2T1GK88</accession>
<dbReference type="AlphaFoldDB" id="A0A2T1GK88"/>
<comment type="caution">
    <text evidence="2">The sequence shown here is derived from an EMBL/GenBank/DDBJ whole genome shotgun (WGS) entry which is preliminary data.</text>
</comment>
<feature type="compositionally biased region" description="Basic and acidic residues" evidence="1">
    <location>
        <begin position="1"/>
        <end position="21"/>
    </location>
</feature>
<proteinExistence type="predicted"/>
<dbReference type="EMBL" id="PVWO01000042">
    <property type="protein sequence ID" value="PSB58250.1"/>
    <property type="molecule type" value="Genomic_DNA"/>
</dbReference>
<sequence>MSQRLKRWESPRKEGRNDKGKGGSARQRQLKKRTQMLRQKLKDQGKDGNGQGQHKKGENHDSLLFLCRSHAVSTTRSRQIFLRTEFKSPS</sequence>
<reference evidence="2 3" key="1">
    <citation type="submission" date="2018-03" db="EMBL/GenBank/DDBJ databases">
        <title>The ancient ancestry and fast evolution of plastids.</title>
        <authorList>
            <person name="Moore K.R."/>
            <person name="Magnabosco C."/>
            <person name="Momper L."/>
            <person name="Gold D.A."/>
            <person name="Bosak T."/>
            <person name="Fournier G.P."/>
        </authorList>
    </citation>
    <scope>NUCLEOTIDE SEQUENCE [LARGE SCALE GENOMIC DNA]</scope>
    <source>
        <strain evidence="2 3">CCALA 037</strain>
    </source>
</reference>
<feature type="region of interest" description="Disordered" evidence="1">
    <location>
        <begin position="1"/>
        <end position="61"/>
    </location>
</feature>
<evidence type="ECO:0000313" key="2">
    <source>
        <dbReference type="EMBL" id="PSB58250.1"/>
    </source>
</evidence>
<dbReference type="OrthoDB" id="428503at2"/>
<protein>
    <submittedName>
        <fullName evidence="2">Uncharacterized protein</fullName>
    </submittedName>
</protein>